<protein>
    <recommendedName>
        <fullName evidence="2">Type II/III secretion system secretin-like domain-containing protein</fullName>
    </recommendedName>
</protein>
<feature type="domain" description="Type II/III secretion system secretin-like" evidence="2">
    <location>
        <begin position="79"/>
        <end position="245"/>
    </location>
</feature>
<evidence type="ECO:0000256" key="1">
    <source>
        <dbReference type="RuleBase" id="RU004003"/>
    </source>
</evidence>
<dbReference type="InterPro" id="IPR001775">
    <property type="entry name" value="GspD/PilQ"/>
</dbReference>
<evidence type="ECO:0000259" key="2">
    <source>
        <dbReference type="Pfam" id="PF00263"/>
    </source>
</evidence>
<dbReference type="InterPro" id="IPR050810">
    <property type="entry name" value="Bact_Secretion_Sys_Channel"/>
</dbReference>
<reference evidence="3 4" key="1">
    <citation type="submission" date="2017-11" db="EMBL/GenBank/DDBJ databases">
        <title>Genome-resolved metagenomics identifies genetic mobility, metabolic interactions, and unexpected diversity in perchlorate-reducing communities.</title>
        <authorList>
            <person name="Barnum T.P."/>
            <person name="Figueroa I.A."/>
            <person name="Carlstrom C.I."/>
            <person name="Lucas L.N."/>
            <person name="Engelbrektson A.L."/>
            <person name="Coates J.D."/>
        </authorList>
    </citation>
    <scope>NUCLEOTIDE SEQUENCE [LARGE SCALE GENOMIC DNA]</scope>
    <source>
        <strain evidence="3">BM301</strain>
    </source>
</reference>
<gene>
    <name evidence="3" type="ORF">C0630_10795</name>
</gene>
<comment type="caution">
    <text evidence="3">The sequence shown here is derived from an EMBL/GenBank/DDBJ whole genome shotgun (WGS) entry which is preliminary data.</text>
</comment>
<dbReference type="GO" id="GO:0009306">
    <property type="term" value="P:protein secretion"/>
    <property type="evidence" value="ECO:0007669"/>
    <property type="project" value="InterPro"/>
</dbReference>
<dbReference type="PANTHER" id="PTHR30332">
    <property type="entry name" value="PROBABLE GENERAL SECRETION PATHWAY PROTEIN D"/>
    <property type="match status" value="1"/>
</dbReference>
<dbReference type="PANTHER" id="PTHR30332:SF25">
    <property type="entry name" value="SECRETIN XPSD"/>
    <property type="match status" value="1"/>
</dbReference>
<proteinExistence type="inferred from homology"/>
<dbReference type="RefSeq" id="WP_273439391.1">
    <property type="nucleotide sequence ID" value="NZ_PKUN01000017.1"/>
</dbReference>
<evidence type="ECO:0000313" key="4">
    <source>
        <dbReference type="Proteomes" id="UP000235015"/>
    </source>
</evidence>
<sequence length="278" mass="29962">MIREALQQIDVLPRQVMIEAILAEVTLNDSLRYGVQWFFESGENTITLSATDTGSVASQFPGFSYVYTGSADARVVLNALQSKTEVRILSAPKLSTLNNQTASLQVGDQVPVVVQTSQSTDSAGAPLVSTIQMRDTGVILEVTPRINDNGNVILDVLQEVSEVAQTTTSGIDSPTIQQRKIHTVVATRDGFTVALGGLIRENGGRGDSGVPILKDIPVLGNIFKNNTVDTRRTELVVLLVPHVMRNQSETQSVVNSLVDGLEEASRLTEQARPLAPIK</sequence>
<dbReference type="InterPro" id="IPR004846">
    <property type="entry name" value="T2SS/T3SS_dom"/>
</dbReference>
<comment type="similarity">
    <text evidence="1">Belongs to the bacterial secretin family.</text>
</comment>
<dbReference type="Proteomes" id="UP000235015">
    <property type="component" value="Unassembled WGS sequence"/>
</dbReference>
<accession>A0A2N6CVZ6</accession>
<dbReference type="PRINTS" id="PR00811">
    <property type="entry name" value="BCTERIALGSPD"/>
</dbReference>
<dbReference type="EMBL" id="PKUN01000017">
    <property type="protein sequence ID" value="PLX61411.1"/>
    <property type="molecule type" value="Genomic_DNA"/>
</dbReference>
<dbReference type="Pfam" id="PF00263">
    <property type="entry name" value="Secretin"/>
    <property type="match status" value="1"/>
</dbReference>
<name>A0A2N6CVZ6_9GAMM</name>
<dbReference type="GO" id="GO:0015627">
    <property type="term" value="C:type II protein secretion system complex"/>
    <property type="evidence" value="ECO:0007669"/>
    <property type="project" value="TreeGrafter"/>
</dbReference>
<dbReference type="AlphaFoldDB" id="A0A2N6CVZ6"/>
<organism evidence="3 4">
    <name type="scientific">Sedimenticola selenatireducens</name>
    <dbReference type="NCBI Taxonomy" id="191960"/>
    <lineage>
        <taxon>Bacteria</taxon>
        <taxon>Pseudomonadati</taxon>
        <taxon>Pseudomonadota</taxon>
        <taxon>Gammaproteobacteria</taxon>
        <taxon>Chromatiales</taxon>
        <taxon>Sedimenticolaceae</taxon>
        <taxon>Sedimenticola</taxon>
    </lineage>
</organism>
<evidence type="ECO:0000313" key="3">
    <source>
        <dbReference type="EMBL" id="PLX61411.1"/>
    </source>
</evidence>